<dbReference type="PATRIC" id="fig|566551.4.peg.1720"/>
<name>S3IY45_9ENTR</name>
<dbReference type="RefSeq" id="WP_016536172.1">
    <property type="nucleotide sequence ID" value="NZ_KE161030.1"/>
</dbReference>
<dbReference type="OrthoDB" id="8679465at2"/>
<organism evidence="1 2">
    <name type="scientific">Cedecea davisae DSM 4568</name>
    <dbReference type="NCBI Taxonomy" id="566551"/>
    <lineage>
        <taxon>Bacteria</taxon>
        <taxon>Pseudomonadati</taxon>
        <taxon>Pseudomonadota</taxon>
        <taxon>Gammaproteobacteria</taxon>
        <taxon>Enterobacterales</taxon>
        <taxon>Enterobacteriaceae</taxon>
        <taxon>Cedecea</taxon>
    </lineage>
</organism>
<dbReference type="AlphaFoldDB" id="S3IY45"/>
<protein>
    <submittedName>
        <fullName evidence="1">Uncharacterized protein</fullName>
    </submittedName>
</protein>
<dbReference type="Proteomes" id="UP000014585">
    <property type="component" value="Unassembled WGS sequence"/>
</dbReference>
<proteinExistence type="predicted"/>
<evidence type="ECO:0000313" key="2">
    <source>
        <dbReference type="Proteomes" id="UP000014585"/>
    </source>
</evidence>
<reference evidence="1 2" key="1">
    <citation type="submission" date="2013-04" db="EMBL/GenBank/DDBJ databases">
        <authorList>
            <person name="Weinstock G."/>
            <person name="Sodergren E."/>
            <person name="Lobos E.A."/>
            <person name="Fulton L."/>
            <person name="Fulton R."/>
            <person name="Courtney L."/>
            <person name="Fronick C."/>
            <person name="O'Laughlin M."/>
            <person name="Godfrey J."/>
            <person name="Wilson R.M."/>
            <person name="Miner T."/>
            <person name="Farmer C."/>
            <person name="Delehaunty K."/>
            <person name="Cordes M."/>
            <person name="Minx P."/>
            <person name="Tomlinson C."/>
            <person name="Chen J."/>
            <person name="Wollam A."/>
            <person name="Pepin K.H."/>
            <person name="Palsikar V.B."/>
            <person name="Zhang X."/>
            <person name="Suruliraj S."/>
            <person name="Perna N.T."/>
            <person name="Plunkett G."/>
            <person name="Warren W."/>
            <person name="Mitreva M."/>
            <person name="Mardis E.R."/>
            <person name="Wilson R.K."/>
        </authorList>
    </citation>
    <scope>NUCLEOTIDE SEQUENCE [LARGE SCALE GENOMIC DNA]</scope>
    <source>
        <strain evidence="1 2">DSM 4568</strain>
    </source>
</reference>
<comment type="caution">
    <text evidence="1">The sequence shown here is derived from an EMBL/GenBank/DDBJ whole genome shotgun (WGS) entry which is preliminary data.</text>
</comment>
<dbReference type="STRING" id="566551.HMPREF0201_01869"/>
<gene>
    <name evidence="1" type="ORF">HMPREF0201_01869</name>
</gene>
<sequence length="45" mass="4696">MLKTPPLSGIGDVGAVMPQGGVMVEADRAVLDYLRGAIIRLDDNA</sequence>
<dbReference type="EMBL" id="ATDT01000010">
    <property type="protein sequence ID" value="EPF17885.1"/>
    <property type="molecule type" value="Genomic_DNA"/>
</dbReference>
<evidence type="ECO:0000313" key="1">
    <source>
        <dbReference type="EMBL" id="EPF17885.1"/>
    </source>
</evidence>
<dbReference type="HOGENOM" id="CLU_3197650_0_0_6"/>
<accession>S3IY45</accession>